<comment type="caution">
    <text evidence="2">The sequence shown here is derived from an EMBL/GenBank/DDBJ whole genome shotgun (WGS) entry which is preliminary data.</text>
</comment>
<dbReference type="GO" id="GO:0016491">
    <property type="term" value="F:oxidoreductase activity"/>
    <property type="evidence" value="ECO:0007669"/>
    <property type="project" value="InterPro"/>
</dbReference>
<dbReference type="Pfam" id="PF00578">
    <property type="entry name" value="AhpC-TSA"/>
    <property type="match status" value="1"/>
</dbReference>
<dbReference type="GO" id="GO:0016209">
    <property type="term" value="F:antioxidant activity"/>
    <property type="evidence" value="ECO:0007669"/>
    <property type="project" value="InterPro"/>
</dbReference>
<gene>
    <name evidence="2" type="ORF">EGM88_06520</name>
</gene>
<dbReference type="InterPro" id="IPR000866">
    <property type="entry name" value="AhpC/TSA"/>
</dbReference>
<feature type="domain" description="Thioredoxin" evidence="1">
    <location>
        <begin position="9"/>
        <end position="165"/>
    </location>
</feature>
<accession>A0A3N4NVU3</accession>
<dbReference type="EMBL" id="RPFJ01000006">
    <property type="protein sequence ID" value="RPD98837.1"/>
    <property type="molecule type" value="Genomic_DNA"/>
</dbReference>
<evidence type="ECO:0000259" key="1">
    <source>
        <dbReference type="PROSITE" id="PS51352"/>
    </source>
</evidence>
<dbReference type="Proteomes" id="UP000270856">
    <property type="component" value="Unassembled WGS sequence"/>
</dbReference>
<keyword evidence="3" id="KW-1185">Reference proteome</keyword>
<proteinExistence type="predicted"/>
<organism evidence="2 3">
    <name type="scientific">Aureibaculum marinum</name>
    <dbReference type="NCBI Taxonomy" id="2487930"/>
    <lineage>
        <taxon>Bacteria</taxon>
        <taxon>Pseudomonadati</taxon>
        <taxon>Bacteroidota</taxon>
        <taxon>Flavobacteriia</taxon>
        <taxon>Flavobacteriales</taxon>
        <taxon>Flavobacteriaceae</taxon>
        <taxon>Aureibaculum</taxon>
    </lineage>
</organism>
<dbReference type="AlphaFoldDB" id="A0A3N4NVU3"/>
<dbReference type="InterPro" id="IPR013766">
    <property type="entry name" value="Thioredoxin_domain"/>
</dbReference>
<evidence type="ECO:0000313" key="2">
    <source>
        <dbReference type="EMBL" id="RPD98837.1"/>
    </source>
</evidence>
<dbReference type="Gene3D" id="3.40.30.10">
    <property type="entry name" value="Glutaredoxin"/>
    <property type="match status" value="1"/>
</dbReference>
<dbReference type="CDD" id="cd02969">
    <property type="entry name" value="PRX_like1"/>
    <property type="match status" value="1"/>
</dbReference>
<reference evidence="2 3" key="1">
    <citation type="submission" date="2018-11" db="EMBL/GenBank/DDBJ databases">
        <title>Aureibaculum marinum gen. nov., sp. nov., a member of the family Flavobacteriaceae isolated from the Bohai Sea.</title>
        <authorList>
            <person name="Ji X."/>
        </authorList>
    </citation>
    <scope>NUCLEOTIDE SEQUENCE [LARGE SCALE GENOMIC DNA]</scope>
    <source>
        <strain evidence="2 3">BH-SD17</strain>
    </source>
</reference>
<dbReference type="PANTHER" id="PTHR43640:SF1">
    <property type="entry name" value="THIOREDOXIN-DEPENDENT PEROXIREDOXIN"/>
    <property type="match status" value="1"/>
</dbReference>
<evidence type="ECO:0000313" key="3">
    <source>
        <dbReference type="Proteomes" id="UP000270856"/>
    </source>
</evidence>
<dbReference type="InterPro" id="IPR036249">
    <property type="entry name" value="Thioredoxin-like_sf"/>
</dbReference>
<name>A0A3N4NVU3_9FLAO</name>
<dbReference type="OrthoDB" id="9809746at2"/>
<dbReference type="SUPFAM" id="SSF52833">
    <property type="entry name" value="Thioredoxin-like"/>
    <property type="match status" value="1"/>
</dbReference>
<dbReference type="PANTHER" id="PTHR43640">
    <property type="entry name" value="OS07G0260300 PROTEIN"/>
    <property type="match status" value="1"/>
</dbReference>
<dbReference type="RefSeq" id="WP_123897154.1">
    <property type="nucleotide sequence ID" value="NZ_RPFJ01000006.1"/>
</dbReference>
<dbReference type="PROSITE" id="PS51352">
    <property type="entry name" value="THIOREDOXIN_2"/>
    <property type="match status" value="1"/>
</dbReference>
<protein>
    <submittedName>
        <fullName evidence="2">Thioredoxin family protein</fullName>
    </submittedName>
</protein>
<dbReference type="InterPro" id="IPR047262">
    <property type="entry name" value="PRX-like1"/>
</dbReference>
<sequence length="187" mass="20947">MARTPSNMIPLGTKDPNFNLRNALDDKVLSLDDLKGDVGTVILFICNHCPFVIHVNNELVRIANEYSKTKISFVAISSNDVENYPQDAPHLMKKVAEDLDYPFPYLYDETQEVAKAYDAACTPDIYVFDKDLKLVYRGQLDDSRPGNGIEVTGNDLRNALDCLLQGTKNTKTQKPSIGCNIKWKSTT</sequence>